<evidence type="ECO:0000313" key="2">
    <source>
        <dbReference type="Proteomes" id="UP001164746"/>
    </source>
</evidence>
<dbReference type="EMBL" id="CP111017">
    <property type="protein sequence ID" value="WAR08279.1"/>
    <property type="molecule type" value="Genomic_DNA"/>
</dbReference>
<name>A0ABY7EGJ9_MYAAR</name>
<evidence type="ECO:0000313" key="1">
    <source>
        <dbReference type="EMBL" id="WAR08279.1"/>
    </source>
</evidence>
<proteinExistence type="predicted"/>
<sequence length="294" mass="33380">MLLRRRKQLCNTVYCFIFQNALTLVSLVDLSQQHHVSSLLTRYAVVGLNPQTATQNNCKSLQVAANGTLPSGTYTVQNSLCQSFRIYCLFKDGYGYTFLSNNTNVTVDMESLYDDNTHILVRFTKANKQYESTLAQINSFASVPLSIQYNSYIGYNKPQNVNMTPYIYVGFIPASNTFKYARQGWKTNGQEQFFNNCDANPNSYIMFMFNHEKRGYTDYVGGKNSLLYKWYDNGTEVLALDYVPGEFLTRYHEIHHGGCGGYSRGSNVPTTANVGMKFEKGNFSKKIPTKKDTV</sequence>
<keyword evidence="2" id="KW-1185">Reference proteome</keyword>
<dbReference type="Proteomes" id="UP001164746">
    <property type="component" value="Chromosome 6"/>
</dbReference>
<reference evidence="1" key="1">
    <citation type="submission" date="2022-11" db="EMBL/GenBank/DDBJ databases">
        <title>Centuries of genome instability and evolution in soft-shell clam transmissible cancer (bioRxiv).</title>
        <authorList>
            <person name="Hart S.F.M."/>
            <person name="Yonemitsu M.A."/>
            <person name="Giersch R.M."/>
            <person name="Beal B.F."/>
            <person name="Arriagada G."/>
            <person name="Davis B.W."/>
            <person name="Ostrander E.A."/>
            <person name="Goff S.P."/>
            <person name="Metzger M.J."/>
        </authorList>
    </citation>
    <scope>NUCLEOTIDE SEQUENCE</scope>
    <source>
        <strain evidence="1">MELC-2E11</strain>
        <tissue evidence="1">Siphon/mantle</tissue>
    </source>
</reference>
<protein>
    <submittedName>
        <fullName evidence="1">Uncharacterized protein</fullName>
    </submittedName>
</protein>
<organism evidence="1 2">
    <name type="scientific">Mya arenaria</name>
    <name type="common">Soft-shell clam</name>
    <dbReference type="NCBI Taxonomy" id="6604"/>
    <lineage>
        <taxon>Eukaryota</taxon>
        <taxon>Metazoa</taxon>
        <taxon>Spiralia</taxon>
        <taxon>Lophotrochozoa</taxon>
        <taxon>Mollusca</taxon>
        <taxon>Bivalvia</taxon>
        <taxon>Autobranchia</taxon>
        <taxon>Heteroconchia</taxon>
        <taxon>Euheterodonta</taxon>
        <taxon>Imparidentia</taxon>
        <taxon>Neoheterodontei</taxon>
        <taxon>Myida</taxon>
        <taxon>Myoidea</taxon>
        <taxon>Myidae</taxon>
        <taxon>Mya</taxon>
    </lineage>
</organism>
<gene>
    <name evidence="1" type="ORF">MAR_018237</name>
</gene>
<accession>A0ABY7EGJ9</accession>